<organism evidence="1 2">
    <name type="scientific">Anabarilius grahami</name>
    <name type="common">Kanglang fish</name>
    <name type="synonym">Barilius grahami</name>
    <dbReference type="NCBI Taxonomy" id="495550"/>
    <lineage>
        <taxon>Eukaryota</taxon>
        <taxon>Metazoa</taxon>
        <taxon>Chordata</taxon>
        <taxon>Craniata</taxon>
        <taxon>Vertebrata</taxon>
        <taxon>Euteleostomi</taxon>
        <taxon>Actinopterygii</taxon>
        <taxon>Neopterygii</taxon>
        <taxon>Teleostei</taxon>
        <taxon>Ostariophysi</taxon>
        <taxon>Cypriniformes</taxon>
        <taxon>Xenocyprididae</taxon>
        <taxon>Xenocypridinae</taxon>
        <taxon>Xenocypridinae incertae sedis</taxon>
        <taxon>Anabarilius</taxon>
    </lineage>
</organism>
<evidence type="ECO:0000313" key="2">
    <source>
        <dbReference type="Proteomes" id="UP000281406"/>
    </source>
</evidence>
<evidence type="ECO:0000313" key="1">
    <source>
        <dbReference type="EMBL" id="ROL44447.1"/>
    </source>
</evidence>
<gene>
    <name evidence="1" type="ORF">DPX16_2225</name>
</gene>
<name>A0A3N0YE61_ANAGA</name>
<dbReference type="AlphaFoldDB" id="A0A3N0YE61"/>
<reference evidence="1 2" key="1">
    <citation type="submission" date="2018-10" db="EMBL/GenBank/DDBJ databases">
        <title>Genome assembly for a Yunnan-Guizhou Plateau 3E fish, Anabarilius grahami (Regan), and its evolutionary and genetic applications.</title>
        <authorList>
            <person name="Jiang W."/>
        </authorList>
    </citation>
    <scope>NUCLEOTIDE SEQUENCE [LARGE SCALE GENOMIC DNA]</scope>
    <source>
        <strain evidence="1">AG-KIZ</strain>
        <tissue evidence="1">Muscle</tissue>
    </source>
</reference>
<dbReference type="Proteomes" id="UP000281406">
    <property type="component" value="Unassembled WGS sequence"/>
</dbReference>
<protein>
    <submittedName>
        <fullName evidence="1">Uncharacterized protein</fullName>
    </submittedName>
</protein>
<proteinExistence type="predicted"/>
<dbReference type="EMBL" id="RJVU01046157">
    <property type="protein sequence ID" value="ROL44447.1"/>
    <property type="molecule type" value="Genomic_DNA"/>
</dbReference>
<keyword evidence="2" id="KW-1185">Reference proteome</keyword>
<comment type="caution">
    <text evidence="1">The sequence shown here is derived from an EMBL/GenBank/DDBJ whole genome shotgun (WGS) entry which is preliminary data.</text>
</comment>
<sequence>MQNLATTLDDVFADFPLELESCSSFDSFEDAQVEPSSGAVMSTTITVVKHVIRELIVALQHCMSRGEDEPLLIRAVRKYAEWAITDDICWMCWSRE</sequence>
<accession>A0A3N0YE61</accession>